<dbReference type="EMBL" id="BMHC01000004">
    <property type="protein sequence ID" value="GGI24057.1"/>
    <property type="molecule type" value="Genomic_DNA"/>
</dbReference>
<organism evidence="1 2">
    <name type="scientific">Bradyrhizobium guangdongense</name>
    <dbReference type="NCBI Taxonomy" id="1325090"/>
    <lineage>
        <taxon>Bacteria</taxon>
        <taxon>Pseudomonadati</taxon>
        <taxon>Pseudomonadota</taxon>
        <taxon>Alphaproteobacteria</taxon>
        <taxon>Hyphomicrobiales</taxon>
        <taxon>Nitrobacteraceae</taxon>
        <taxon>Bradyrhizobium</taxon>
    </lineage>
</organism>
<name>A0AA88B862_9BRAD</name>
<proteinExistence type="predicted"/>
<sequence length="96" mass="10317">MRKPSAKISVACFGNASDQSSFSRAPVPETSAIVQGMLTMPLAPSNSMIPVLAVDCLVAARNSLMDVAPGYQALWKIPQTFLPLGFPGLNRTRKPW</sequence>
<accession>A0AA88B862</accession>
<comment type="caution">
    <text evidence="1">The sequence shown here is derived from an EMBL/GenBank/DDBJ whole genome shotgun (WGS) entry which is preliminary data.</text>
</comment>
<evidence type="ECO:0000313" key="1">
    <source>
        <dbReference type="EMBL" id="GGI24057.1"/>
    </source>
</evidence>
<reference evidence="1" key="2">
    <citation type="submission" date="2022-12" db="EMBL/GenBank/DDBJ databases">
        <authorList>
            <person name="Sun Q."/>
            <person name="Zhou Y."/>
        </authorList>
    </citation>
    <scope>NUCLEOTIDE SEQUENCE</scope>
    <source>
        <strain evidence="1">CGMCC 1.15034</strain>
    </source>
</reference>
<gene>
    <name evidence="1" type="ORF">GCM10010987_27480</name>
</gene>
<dbReference type="AlphaFoldDB" id="A0AA88B862"/>
<protein>
    <submittedName>
        <fullName evidence="1">Uncharacterized protein</fullName>
    </submittedName>
</protein>
<evidence type="ECO:0000313" key="2">
    <source>
        <dbReference type="Proteomes" id="UP000625079"/>
    </source>
</evidence>
<dbReference type="Proteomes" id="UP000625079">
    <property type="component" value="Unassembled WGS sequence"/>
</dbReference>
<reference evidence="1" key="1">
    <citation type="journal article" date="2014" name="Int. J. Syst. Evol. Microbiol.">
        <title>Complete genome sequence of Corynebacterium casei LMG S-19264T (=DSM 44701T), isolated from a smear-ripened cheese.</title>
        <authorList>
            <consortium name="US DOE Joint Genome Institute (JGI-PGF)"/>
            <person name="Walter F."/>
            <person name="Albersmeier A."/>
            <person name="Kalinowski J."/>
            <person name="Ruckert C."/>
        </authorList>
    </citation>
    <scope>NUCLEOTIDE SEQUENCE</scope>
    <source>
        <strain evidence="1">CGMCC 1.15034</strain>
    </source>
</reference>